<feature type="compositionally biased region" description="Acidic residues" evidence="11">
    <location>
        <begin position="513"/>
        <end position="523"/>
    </location>
</feature>
<feature type="domain" description="G-protein coupled receptors family 2 profile 2" evidence="14">
    <location>
        <begin position="151"/>
        <end position="417"/>
    </location>
</feature>
<proteinExistence type="inferred from homology"/>
<evidence type="ECO:0000259" key="14">
    <source>
        <dbReference type="PROSITE" id="PS50261"/>
    </source>
</evidence>
<dbReference type="GO" id="GO:0007188">
    <property type="term" value="P:adenylate cyclase-modulating G protein-coupled receptor signaling pathway"/>
    <property type="evidence" value="ECO:0007669"/>
    <property type="project" value="TreeGrafter"/>
</dbReference>
<evidence type="ECO:0000256" key="3">
    <source>
        <dbReference type="ARBA" id="ARBA00022475"/>
    </source>
</evidence>
<dbReference type="FunFam" id="1.20.1070.10:FF:000133">
    <property type="entry name" value="Glucagon receptor a"/>
    <property type="match status" value="1"/>
</dbReference>
<keyword evidence="6" id="KW-0297">G-protein coupled receptor</keyword>
<dbReference type="PANTHER" id="PTHR45620">
    <property type="entry name" value="PDF RECEPTOR-LIKE PROTEIN-RELATED"/>
    <property type="match status" value="1"/>
</dbReference>
<dbReference type="InterPro" id="IPR017983">
    <property type="entry name" value="GPCR_2_secretin-like_CS"/>
</dbReference>
<evidence type="ECO:0000256" key="4">
    <source>
        <dbReference type="ARBA" id="ARBA00022692"/>
    </source>
</evidence>
<dbReference type="AlphaFoldDB" id="A0A8D0EEB4"/>
<evidence type="ECO:0000256" key="7">
    <source>
        <dbReference type="ARBA" id="ARBA00023136"/>
    </source>
</evidence>
<dbReference type="GO" id="GO:0007166">
    <property type="term" value="P:cell surface receptor signaling pathway"/>
    <property type="evidence" value="ECO:0007669"/>
    <property type="project" value="InterPro"/>
</dbReference>
<dbReference type="InterPro" id="IPR036445">
    <property type="entry name" value="GPCR_2_extracell_dom_sf"/>
</dbReference>
<protein>
    <submittedName>
        <fullName evidence="15">Glucagon like peptide 2 receptor</fullName>
    </submittedName>
</protein>
<dbReference type="Pfam" id="PF02793">
    <property type="entry name" value="HRM"/>
    <property type="match status" value="1"/>
</dbReference>
<keyword evidence="8" id="KW-0675">Receptor</keyword>
<feature type="transmembrane region" description="Helical" evidence="12">
    <location>
        <begin position="185"/>
        <end position="203"/>
    </location>
</feature>
<evidence type="ECO:0000256" key="12">
    <source>
        <dbReference type="SAM" id="Phobius"/>
    </source>
</evidence>
<dbReference type="FunFam" id="4.10.1240.10:FF:000017">
    <property type="entry name" value="Glucagon like peptide 2 receptor"/>
    <property type="match status" value="1"/>
</dbReference>
<keyword evidence="5 12" id="KW-1133">Transmembrane helix</keyword>
<evidence type="ECO:0000313" key="15">
    <source>
        <dbReference type="Ensembl" id="ENSSMRP00000030148.1"/>
    </source>
</evidence>
<dbReference type="Pfam" id="PF00002">
    <property type="entry name" value="7tm_2"/>
    <property type="match status" value="1"/>
</dbReference>
<dbReference type="GO" id="GO:0004967">
    <property type="term" value="F:glucagon receptor activity"/>
    <property type="evidence" value="ECO:0007669"/>
    <property type="project" value="TreeGrafter"/>
</dbReference>
<dbReference type="PROSITE" id="PS50227">
    <property type="entry name" value="G_PROTEIN_RECEP_F2_3"/>
    <property type="match status" value="1"/>
</dbReference>
<comment type="subcellular location">
    <subcellularLocation>
        <location evidence="1">Cell membrane</location>
        <topology evidence="1">Multi-pass membrane protein</topology>
    </subcellularLocation>
</comment>
<dbReference type="PROSITE" id="PS00650">
    <property type="entry name" value="G_PROTEIN_RECEP_F2_2"/>
    <property type="match status" value="1"/>
</dbReference>
<dbReference type="InterPro" id="IPR000832">
    <property type="entry name" value="GPCR_2_secretin-like"/>
</dbReference>
<feature type="transmembrane region" description="Helical" evidence="12">
    <location>
        <begin position="277"/>
        <end position="298"/>
    </location>
</feature>
<keyword evidence="3" id="KW-1003">Cell membrane</keyword>
<dbReference type="SUPFAM" id="SSF111418">
    <property type="entry name" value="Hormone receptor domain"/>
    <property type="match status" value="1"/>
</dbReference>
<evidence type="ECO:0000256" key="2">
    <source>
        <dbReference type="ARBA" id="ARBA00005314"/>
    </source>
</evidence>
<evidence type="ECO:0000256" key="11">
    <source>
        <dbReference type="SAM" id="MobiDB-lite"/>
    </source>
</evidence>
<evidence type="ECO:0000259" key="13">
    <source>
        <dbReference type="PROSITE" id="PS50227"/>
    </source>
</evidence>
<feature type="transmembrane region" description="Helical" evidence="12">
    <location>
        <begin position="360"/>
        <end position="381"/>
    </location>
</feature>
<reference evidence="15" key="1">
    <citation type="submission" date="2025-08" db="UniProtKB">
        <authorList>
            <consortium name="Ensembl"/>
        </authorList>
    </citation>
    <scope>IDENTIFICATION</scope>
</reference>
<keyword evidence="7 12" id="KW-0472">Membrane</keyword>
<name>A0A8D0EEB4_SALMN</name>
<dbReference type="GO" id="GO:0005886">
    <property type="term" value="C:plasma membrane"/>
    <property type="evidence" value="ECO:0007669"/>
    <property type="project" value="UniProtKB-SubCell"/>
</dbReference>
<dbReference type="PANTHER" id="PTHR45620:SF23">
    <property type="entry name" value="GLUCAGON-LIKE PEPTIDE 2 RECEPTOR"/>
    <property type="match status" value="1"/>
</dbReference>
<feature type="transmembrane region" description="Helical" evidence="12">
    <location>
        <begin position="154"/>
        <end position="176"/>
    </location>
</feature>
<evidence type="ECO:0000313" key="16">
    <source>
        <dbReference type="Proteomes" id="UP000694421"/>
    </source>
</evidence>
<keyword evidence="4 12" id="KW-0812">Transmembrane</keyword>
<feature type="domain" description="G-protein coupled receptors family 2 profile 1" evidence="13">
    <location>
        <begin position="52"/>
        <end position="135"/>
    </location>
</feature>
<feature type="transmembrane region" description="Helical" evidence="12">
    <location>
        <begin position="318"/>
        <end position="339"/>
    </location>
</feature>
<dbReference type="InterPro" id="IPR050332">
    <property type="entry name" value="GPCR_2"/>
</dbReference>
<feature type="region of interest" description="Disordered" evidence="11">
    <location>
        <begin position="495"/>
        <end position="523"/>
    </location>
</feature>
<feature type="transmembrane region" description="Helical" evidence="12">
    <location>
        <begin position="393"/>
        <end position="416"/>
    </location>
</feature>
<comment type="similarity">
    <text evidence="2">Belongs to the G-protein coupled receptor 2 family.</text>
</comment>
<dbReference type="Gene3D" id="4.10.1240.10">
    <property type="entry name" value="GPCR, family 2, extracellular hormone receptor domain"/>
    <property type="match status" value="1"/>
</dbReference>
<evidence type="ECO:0000256" key="10">
    <source>
        <dbReference type="ARBA" id="ARBA00023224"/>
    </source>
</evidence>
<sequence length="523" mass="60698">MTLESSGLLPTMKLCSGINPRLVLTITMLVLIKQVRASLEKIQADWQKYKQACLKSLDQPTNRTGIYCNGSFDRFVCWPPSPPGLVSVPCPPYVPRVDKGSAGNVYRICLDHGIWQKFENSTEVWINRSECYNEEDHFKSKDEERTLHTILLNLYTVGYSLSLVSLVLALFVLLLLRKLHCTRNYIHMNLFASFILRAISILVKDKVTHHTYIFMYEKPDDENEWTSFMSPKNIPICRMVQIFMHYSVGANFFWLLVEGIYLHRLLVTTVLSEKHLLLKYIFIGWGVPVLFVACWGITKYKLEHDVCWAIHWNMALWWIIRGPIIFSIFVNFCIFLKILKLLLSKLKAQQTSFRDYKFRLARSTLVLIPLLGIHEVVFNIITDEQVQGRTRQIKLFVQLTLSSFQGFVVALLYCFANGEVKTELRKKWSRFLLAYSFVCMPCFLGKNIKYLGRCSKKHHLNKTFFPVEMTQPQSTETANQRMNCNGEFRSIRRHNPRASISDSSEGEATNGETTEEVFEESEM</sequence>
<dbReference type="SMART" id="SM00008">
    <property type="entry name" value="HormR"/>
    <property type="match status" value="1"/>
</dbReference>
<keyword evidence="10" id="KW-0807">Transducer</keyword>
<keyword evidence="9" id="KW-0325">Glycoprotein</keyword>
<evidence type="ECO:0000256" key="8">
    <source>
        <dbReference type="ARBA" id="ARBA00023170"/>
    </source>
</evidence>
<evidence type="ECO:0000256" key="6">
    <source>
        <dbReference type="ARBA" id="ARBA00023040"/>
    </source>
</evidence>
<organism evidence="15 16">
    <name type="scientific">Salvator merianae</name>
    <name type="common">Argentine black and white tegu</name>
    <name type="synonym">Tupinambis merianae</name>
    <dbReference type="NCBI Taxonomy" id="96440"/>
    <lineage>
        <taxon>Eukaryota</taxon>
        <taxon>Metazoa</taxon>
        <taxon>Chordata</taxon>
        <taxon>Craniata</taxon>
        <taxon>Vertebrata</taxon>
        <taxon>Euteleostomi</taxon>
        <taxon>Lepidosauria</taxon>
        <taxon>Squamata</taxon>
        <taxon>Bifurcata</taxon>
        <taxon>Unidentata</taxon>
        <taxon>Episquamata</taxon>
        <taxon>Laterata</taxon>
        <taxon>Teiioidea</taxon>
        <taxon>Teiidae</taxon>
        <taxon>Salvator</taxon>
    </lineage>
</organism>
<dbReference type="InterPro" id="IPR001879">
    <property type="entry name" value="GPCR_2_extracellular_dom"/>
</dbReference>
<keyword evidence="16" id="KW-1185">Reference proteome</keyword>
<dbReference type="Gene3D" id="1.20.1070.10">
    <property type="entry name" value="Rhodopsin 7-helix transmembrane proteins"/>
    <property type="match status" value="1"/>
</dbReference>
<dbReference type="Proteomes" id="UP000694421">
    <property type="component" value="Unplaced"/>
</dbReference>
<dbReference type="InterPro" id="IPR017981">
    <property type="entry name" value="GPCR_2-like_7TM"/>
</dbReference>
<dbReference type="OMA" id="SGVFCNG"/>
<accession>A0A8D0EEB4</accession>
<dbReference type="SUPFAM" id="SSF81321">
    <property type="entry name" value="Family A G protein-coupled receptor-like"/>
    <property type="match status" value="1"/>
</dbReference>
<feature type="transmembrane region" description="Helical" evidence="12">
    <location>
        <begin position="239"/>
        <end position="257"/>
    </location>
</feature>
<dbReference type="Ensembl" id="ENSSMRT00000035176.1">
    <property type="protein sequence ID" value="ENSSMRP00000030148.1"/>
    <property type="gene ID" value="ENSSMRG00000023125.1"/>
</dbReference>
<reference evidence="15" key="2">
    <citation type="submission" date="2025-09" db="UniProtKB">
        <authorList>
            <consortium name="Ensembl"/>
        </authorList>
    </citation>
    <scope>IDENTIFICATION</scope>
</reference>
<dbReference type="GeneTree" id="ENSGT00940000158127"/>
<evidence type="ECO:0000256" key="9">
    <source>
        <dbReference type="ARBA" id="ARBA00023180"/>
    </source>
</evidence>
<dbReference type="GO" id="GO:0017046">
    <property type="term" value="F:peptide hormone binding"/>
    <property type="evidence" value="ECO:0007669"/>
    <property type="project" value="TreeGrafter"/>
</dbReference>
<dbReference type="PRINTS" id="PR00249">
    <property type="entry name" value="GPCRSECRETIN"/>
</dbReference>
<evidence type="ECO:0000256" key="5">
    <source>
        <dbReference type="ARBA" id="ARBA00022989"/>
    </source>
</evidence>
<dbReference type="PROSITE" id="PS00649">
    <property type="entry name" value="G_PROTEIN_RECEP_F2_1"/>
    <property type="match status" value="1"/>
</dbReference>
<evidence type="ECO:0000256" key="1">
    <source>
        <dbReference type="ARBA" id="ARBA00004651"/>
    </source>
</evidence>
<dbReference type="PROSITE" id="PS50261">
    <property type="entry name" value="G_PROTEIN_RECEP_F2_4"/>
    <property type="match status" value="1"/>
</dbReference>